<dbReference type="PaxDb" id="121845-A0A3Q0JGQ5"/>
<gene>
    <name evidence="3" type="primary">LOC113472149</name>
</gene>
<feature type="signal peptide" evidence="1">
    <location>
        <begin position="1"/>
        <end position="24"/>
    </location>
</feature>
<protein>
    <submittedName>
        <fullName evidence="3">Uncharacterized protein LOC113472149</fullName>
    </submittedName>
</protein>
<dbReference type="Proteomes" id="UP000079169">
    <property type="component" value="Unplaced"/>
</dbReference>
<accession>A0A3Q0JGQ5</accession>
<evidence type="ECO:0000313" key="3">
    <source>
        <dbReference type="RefSeq" id="XP_026687574.1"/>
    </source>
</evidence>
<reference evidence="3" key="1">
    <citation type="submission" date="2025-08" db="UniProtKB">
        <authorList>
            <consortium name="RefSeq"/>
        </authorList>
    </citation>
    <scope>IDENTIFICATION</scope>
</reference>
<keyword evidence="1" id="KW-0732">Signal</keyword>
<feature type="chain" id="PRO_5018202368" evidence="1">
    <location>
        <begin position="25"/>
        <end position="227"/>
    </location>
</feature>
<organism evidence="2 3">
    <name type="scientific">Diaphorina citri</name>
    <name type="common">Asian citrus psyllid</name>
    <dbReference type="NCBI Taxonomy" id="121845"/>
    <lineage>
        <taxon>Eukaryota</taxon>
        <taxon>Metazoa</taxon>
        <taxon>Ecdysozoa</taxon>
        <taxon>Arthropoda</taxon>
        <taxon>Hexapoda</taxon>
        <taxon>Insecta</taxon>
        <taxon>Pterygota</taxon>
        <taxon>Neoptera</taxon>
        <taxon>Paraneoptera</taxon>
        <taxon>Hemiptera</taxon>
        <taxon>Sternorrhyncha</taxon>
        <taxon>Psylloidea</taxon>
        <taxon>Psyllidae</taxon>
        <taxon>Diaphorininae</taxon>
        <taxon>Diaphorina</taxon>
    </lineage>
</organism>
<name>A0A3Q0JGQ5_DIACI</name>
<dbReference type="GeneID" id="113472149"/>
<evidence type="ECO:0000313" key="2">
    <source>
        <dbReference type="Proteomes" id="UP000079169"/>
    </source>
</evidence>
<dbReference type="RefSeq" id="XP_026687574.1">
    <property type="nucleotide sequence ID" value="XM_026831773.1"/>
</dbReference>
<keyword evidence="2" id="KW-1185">Reference proteome</keyword>
<sequence>MFTFLSITCGFLTLFISLFVLAFGDTQNYKKLRKHWSICSFGKGLCTRDCKDPCFEYISEKLTDKCKVLPFEIEELNRHLQHITEIQYFTEEIYKCYMPNIQALKCQLVSNAKEIVPIIQSEILALSPPLLKNDACNLDVPCADTPQSPEEQSLSPIEISFSPLTSPASHCSLSDKDDETDIYPPCQLEHIILDKFTKKIYCEKCFENSAIDQALKFLCEAFKQGCD</sequence>
<dbReference type="AlphaFoldDB" id="A0A3Q0JGQ5"/>
<dbReference type="KEGG" id="dci:113472149"/>
<evidence type="ECO:0000256" key="1">
    <source>
        <dbReference type="SAM" id="SignalP"/>
    </source>
</evidence>
<proteinExistence type="predicted"/>